<dbReference type="EMBL" id="JBGCBD010000002">
    <property type="protein sequence ID" value="MEY9814885.1"/>
    <property type="molecule type" value="Genomic_DNA"/>
</dbReference>
<organism evidence="1 2">
    <name type="scientific">Streptomyces albogriseolus</name>
    <dbReference type="NCBI Taxonomy" id="1887"/>
    <lineage>
        <taxon>Bacteria</taxon>
        <taxon>Bacillati</taxon>
        <taxon>Actinomycetota</taxon>
        <taxon>Actinomycetes</taxon>
        <taxon>Kitasatosporales</taxon>
        <taxon>Streptomycetaceae</taxon>
        <taxon>Streptomyces</taxon>
        <taxon>Streptomyces albogriseolus group</taxon>
    </lineage>
</organism>
<proteinExistence type="predicted"/>
<protein>
    <submittedName>
        <fullName evidence="1">Uncharacterized protein</fullName>
    </submittedName>
</protein>
<gene>
    <name evidence="1" type="ORF">RKD21_005142</name>
</gene>
<name>A0ACC6UTV7_STRAO</name>
<evidence type="ECO:0000313" key="2">
    <source>
        <dbReference type="Proteomes" id="UP001565447"/>
    </source>
</evidence>
<dbReference type="Proteomes" id="UP001565447">
    <property type="component" value="Unassembled WGS sequence"/>
</dbReference>
<reference evidence="1" key="1">
    <citation type="submission" date="2024-07" db="EMBL/GenBank/DDBJ databases">
        <title>Genome sequencing of plant associated microbes to promote plant fitness in Sorghum bicolor and Oryza sativa.</title>
        <authorList>
            <person name="Coleman-Derr D."/>
        </authorList>
    </citation>
    <scope>NUCLEOTIDE SEQUENCE</scope>
    <source>
        <strain evidence="1">SAI-173</strain>
    </source>
</reference>
<evidence type="ECO:0000313" key="1">
    <source>
        <dbReference type="EMBL" id="MEY9814885.1"/>
    </source>
</evidence>
<keyword evidence="2" id="KW-1185">Reference proteome</keyword>
<sequence length="58" mass="5942">MHHDQVATAGLCFLKGEGSGGGVGCFSDAQDDLPVSSWAHRDGVADDHDGASRALCDV</sequence>
<comment type="caution">
    <text evidence="1">The sequence shown here is derived from an EMBL/GenBank/DDBJ whole genome shotgun (WGS) entry which is preliminary data.</text>
</comment>
<accession>A0ACC6UTV7</accession>